<evidence type="ECO:0000313" key="1">
    <source>
        <dbReference type="EMBL" id="KAI3734072.1"/>
    </source>
</evidence>
<reference evidence="1 2" key="2">
    <citation type="journal article" date="2022" name="Mol. Ecol. Resour.">
        <title>The genomes of chicory, endive, great burdock and yacon provide insights into Asteraceae paleo-polyploidization history and plant inulin production.</title>
        <authorList>
            <person name="Fan W."/>
            <person name="Wang S."/>
            <person name="Wang H."/>
            <person name="Wang A."/>
            <person name="Jiang F."/>
            <person name="Liu H."/>
            <person name="Zhao H."/>
            <person name="Xu D."/>
            <person name="Zhang Y."/>
        </authorList>
    </citation>
    <scope>NUCLEOTIDE SEQUENCE [LARGE SCALE GENOMIC DNA]</scope>
    <source>
        <strain evidence="2">cv. Niubang</strain>
    </source>
</reference>
<dbReference type="Proteomes" id="UP001055879">
    <property type="component" value="Linkage Group LG04"/>
</dbReference>
<sequence>MEMMITMMAMLLCVKVSVLMTTNAAASLQIHQMQTSHHELGYHHQQFVSSQLMITRKLMLQKRVEGYGDQDLVFYSDQKGALSVSDEVQKRGEETMVNGAKGSDPTRLTTMDYSHVRRRRPIHNNYFPKPINSP</sequence>
<organism evidence="1 2">
    <name type="scientific">Arctium lappa</name>
    <name type="common">Greater burdock</name>
    <name type="synonym">Lappa major</name>
    <dbReference type="NCBI Taxonomy" id="4217"/>
    <lineage>
        <taxon>Eukaryota</taxon>
        <taxon>Viridiplantae</taxon>
        <taxon>Streptophyta</taxon>
        <taxon>Embryophyta</taxon>
        <taxon>Tracheophyta</taxon>
        <taxon>Spermatophyta</taxon>
        <taxon>Magnoliopsida</taxon>
        <taxon>eudicotyledons</taxon>
        <taxon>Gunneridae</taxon>
        <taxon>Pentapetalae</taxon>
        <taxon>asterids</taxon>
        <taxon>campanulids</taxon>
        <taxon>Asterales</taxon>
        <taxon>Asteraceae</taxon>
        <taxon>Carduoideae</taxon>
        <taxon>Cardueae</taxon>
        <taxon>Arctiinae</taxon>
        <taxon>Arctium</taxon>
    </lineage>
</organism>
<accession>A0ACB9CIF5</accession>
<reference evidence="2" key="1">
    <citation type="journal article" date="2022" name="Mol. Ecol. Resour.">
        <title>The genomes of chicory, endive, great burdock and yacon provide insights into Asteraceae palaeo-polyploidization history and plant inulin production.</title>
        <authorList>
            <person name="Fan W."/>
            <person name="Wang S."/>
            <person name="Wang H."/>
            <person name="Wang A."/>
            <person name="Jiang F."/>
            <person name="Liu H."/>
            <person name="Zhao H."/>
            <person name="Xu D."/>
            <person name="Zhang Y."/>
        </authorList>
    </citation>
    <scope>NUCLEOTIDE SEQUENCE [LARGE SCALE GENOMIC DNA]</scope>
    <source>
        <strain evidence="2">cv. Niubang</strain>
    </source>
</reference>
<evidence type="ECO:0000313" key="2">
    <source>
        <dbReference type="Proteomes" id="UP001055879"/>
    </source>
</evidence>
<gene>
    <name evidence="1" type="ORF">L6452_13533</name>
</gene>
<protein>
    <submittedName>
        <fullName evidence="1">Uncharacterized protein</fullName>
    </submittedName>
</protein>
<dbReference type="EMBL" id="CM042050">
    <property type="protein sequence ID" value="KAI3734072.1"/>
    <property type="molecule type" value="Genomic_DNA"/>
</dbReference>
<proteinExistence type="predicted"/>
<comment type="caution">
    <text evidence="1">The sequence shown here is derived from an EMBL/GenBank/DDBJ whole genome shotgun (WGS) entry which is preliminary data.</text>
</comment>
<keyword evidence="2" id="KW-1185">Reference proteome</keyword>
<name>A0ACB9CIF5_ARCLA</name>